<feature type="compositionally biased region" description="Basic and acidic residues" evidence="9">
    <location>
        <begin position="745"/>
        <end position="754"/>
    </location>
</feature>
<name>A0A9N9AUL8_9GLOM</name>
<evidence type="ECO:0000256" key="1">
    <source>
        <dbReference type="ARBA" id="ARBA00004496"/>
    </source>
</evidence>
<feature type="coiled-coil region" evidence="8">
    <location>
        <begin position="1720"/>
        <end position="1765"/>
    </location>
</feature>
<keyword evidence="13" id="KW-1185">Reference proteome</keyword>
<comment type="similarity">
    <text evidence="2">Belongs to the protein kinase superfamily. TKL Ser/Thr protein kinase family. ROCO subfamily.</text>
</comment>
<dbReference type="GO" id="GO:0004672">
    <property type="term" value="F:protein kinase activity"/>
    <property type="evidence" value="ECO:0007669"/>
    <property type="project" value="InterPro"/>
</dbReference>
<feature type="compositionally biased region" description="Polar residues" evidence="9">
    <location>
        <begin position="240"/>
        <end position="252"/>
    </location>
</feature>
<keyword evidence="5 7" id="KW-0067">ATP-binding</keyword>
<dbReference type="GO" id="GO:0005875">
    <property type="term" value="C:microtubule associated complex"/>
    <property type="evidence" value="ECO:0007669"/>
    <property type="project" value="TreeGrafter"/>
</dbReference>
<keyword evidence="3" id="KW-0963">Cytoplasm</keyword>
<dbReference type="Pfam" id="PF07714">
    <property type="entry name" value="PK_Tyr_Ser-Thr"/>
    <property type="match status" value="1"/>
</dbReference>
<dbReference type="EMBL" id="CAJVPJ010000608">
    <property type="protein sequence ID" value="CAG8542233.1"/>
    <property type="molecule type" value="Genomic_DNA"/>
</dbReference>
<feature type="compositionally biased region" description="Low complexity" evidence="9">
    <location>
        <begin position="773"/>
        <end position="786"/>
    </location>
</feature>
<evidence type="ECO:0000313" key="12">
    <source>
        <dbReference type="EMBL" id="CAG8542233.1"/>
    </source>
</evidence>
<keyword evidence="7" id="KW-0505">Motor protein</keyword>
<feature type="compositionally biased region" description="Polar residues" evidence="9">
    <location>
        <begin position="1149"/>
        <end position="1173"/>
    </location>
</feature>
<feature type="coiled-coil region" evidence="8">
    <location>
        <begin position="465"/>
        <end position="513"/>
    </location>
</feature>
<evidence type="ECO:0000256" key="9">
    <source>
        <dbReference type="SAM" id="MobiDB-lite"/>
    </source>
</evidence>
<dbReference type="InterPro" id="IPR019821">
    <property type="entry name" value="Kinesin_motor_CS"/>
</dbReference>
<gene>
    <name evidence="12" type="ORF">POCULU_LOCUS4595</name>
</gene>
<feature type="coiled-coil region" evidence="8">
    <location>
        <begin position="1609"/>
        <end position="1691"/>
    </location>
</feature>
<feature type="compositionally biased region" description="Basic and acidic residues" evidence="9">
    <location>
        <begin position="1135"/>
        <end position="1148"/>
    </location>
</feature>
<feature type="binding site" evidence="7">
    <location>
        <begin position="98"/>
        <end position="105"/>
    </location>
    <ligand>
        <name>ATP</name>
        <dbReference type="ChEBI" id="CHEBI:30616"/>
    </ligand>
</feature>
<dbReference type="InterPro" id="IPR027640">
    <property type="entry name" value="Kinesin-like_fam"/>
</dbReference>
<feature type="compositionally biased region" description="Polar residues" evidence="9">
    <location>
        <begin position="259"/>
        <end position="271"/>
    </location>
</feature>
<dbReference type="GO" id="GO:0008017">
    <property type="term" value="F:microtubule binding"/>
    <property type="evidence" value="ECO:0007669"/>
    <property type="project" value="InterPro"/>
</dbReference>
<evidence type="ECO:0000256" key="2">
    <source>
        <dbReference type="ARBA" id="ARBA00008171"/>
    </source>
</evidence>
<proteinExistence type="inferred from homology"/>
<dbReference type="PANTHER" id="PTHR47969">
    <property type="entry name" value="CHROMOSOME-ASSOCIATED KINESIN KIF4A-RELATED"/>
    <property type="match status" value="1"/>
</dbReference>
<feature type="domain" description="Kinesin motor" evidence="11">
    <location>
        <begin position="12"/>
        <end position="394"/>
    </location>
</feature>
<dbReference type="PROSITE" id="PS00411">
    <property type="entry name" value="KINESIN_MOTOR_1"/>
    <property type="match status" value="1"/>
</dbReference>
<dbReference type="InterPro" id="IPR011009">
    <property type="entry name" value="Kinase-like_dom_sf"/>
</dbReference>
<comment type="subcellular location">
    <subcellularLocation>
        <location evidence="1">Cytoplasm</location>
    </subcellularLocation>
</comment>
<dbReference type="Proteomes" id="UP000789572">
    <property type="component" value="Unassembled WGS sequence"/>
</dbReference>
<dbReference type="CDD" id="cd01372">
    <property type="entry name" value="KISc_KIF4"/>
    <property type="match status" value="1"/>
</dbReference>
<dbReference type="GO" id="GO:0003777">
    <property type="term" value="F:microtubule motor activity"/>
    <property type="evidence" value="ECO:0007669"/>
    <property type="project" value="InterPro"/>
</dbReference>
<feature type="region of interest" description="Disordered" evidence="9">
    <location>
        <begin position="1117"/>
        <end position="1173"/>
    </location>
</feature>
<dbReference type="PROSITE" id="PS50011">
    <property type="entry name" value="PROTEIN_KINASE_DOM"/>
    <property type="match status" value="1"/>
</dbReference>
<dbReference type="GO" id="GO:0007018">
    <property type="term" value="P:microtubule-based movement"/>
    <property type="evidence" value="ECO:0007669"/>
    <property type="project" value="InterPro"/>
</dbReference>
<dbReference type="PRINTS" id="PR00380">
    <property type="entry name" value="KINESINHEAVY"/>
</dbReference>
<accession>A0A9N9AUL8</accession>
<organism evidence="12 13">
    <name type="scientific">Paraglomus occultum</name>
    <dbReference type="NCBI Taxonomy" id="144539"/>
    <lineage>
        <taxon>Eukaryota</taxon>
        <taxon>Fungi</taxon>
        <taxon>Fungi incertae sedis</taxon>
        <taxon>Mucoromycota</taxon>
        <taxon>Glomeromycotina</taxon>
        <taxon>Glomeromycetes</taxon>
        <taxon>Paraglomerales</taxon>
        <taxon>Paraglomeraceae</taxon>
        <taxon>Paraglomus</taxon>
    </lineage>
</organism>
<feature type="compositionally biased region" description="Polar residues" evidence="9">
    <location>
        <begin position="850"/>
        <end position="865"/>
    </location>
</feature>
<evidence type="ECO:0000259" key="10">
    <source>
        <dbReference type="PROSITE" id="PS50011"/>
    </source>
</evidence>
<sequence>MTTAGSGSEKTSVQVALRIRPITTADLANLPTRFQRQVLTIPPNTQNQVVVQAEKKPTFSYDHVFGPDTTQKEVYEAAVLNLVDKFMEGYNVTILAYGQTSSGKTFTMGTADNTSQSPETKGIIPRAMATVFSHMNSPKYKNRRFTTKVSFIEIYNEELIDLLGESYGEERPQVTIREDTKGKIIWNGLQEFKVNSADEVMSHLTRGSLNRQVGATDMNAQSSRSHAIFSVTLTQQKQVSSGGANPVSSLAQSGIVRPSTPTRLQPPTRASSRIGKRPEEEGNWVTITSKFHFVDLAGSERLKRTSAVGERAKEGISINSGLLALGNVISALGDPNKAKHTTHIPYRDSKLTRLLQDSLGGNAQTLMIACVSPAEYNLNETINTLKYANRARNIKNTASVNQEEVGWHDLEHLQSLVLKLRAEIKSLKAGGVSEPGASVTPPSAGQDNLLQLRRASVSSSAGSTSGQKNADIDAYEEQLMELRQSYFELSQKYAKLNAELAKHQDNAVNADGEMPNGNLAVGKEDDDRISLRHASASFQAAVEPVIEEYERSISALESRLAIAQAALNHSENLLLAQESKIEQAKQTIEQNGNLIADLGSKLGKLKEREASAELYIKDLENKLERHADEQKKDQDLITDLRSKINQMKNNGSNSEGYIQDLETRLSKSEEARQQLVQTCERLEKRLQRQEESYQELEDRLKEADVEADKQTLLNALTDRNRRITQLEKKVEELINEVEKLRKLKEHEHDHDHVSHNRSISTSSIISDVDKDTPFTTPTTSKAATPTNERDNSSNAELEGKLADLQRIHGATVAEYMDVKTKYQACLDEIADLQSQLQEAKMMAVELPNMSTPRNSFTLKSSSGEQQADGRPQPRRARSLGTEIRGAEDYELNATALLNKLQGDHLQDVEAIKEEFAHLQASHREALQIIEKLKEEIKLNKDKHINGLTSAETGEVAARFDLVKELAKEVNSLKERQRLVESLAEQRKSNDVLVLESEIETLKGQLHSAIKEKEAAMNVKINDDAVDGLESKIKEMEEKLLEANKANQQAFESQSEEMQASLRQNMKNLEKEIEIKNRTINSLLLPFMQQQDTIKRLESELQEAREQYRLSLESVNEDAAKSDEFTDQAAENQSDAAEKLRQMEEKIKSLESQLDSSKASQTSPNSSDVAQKTVDSLKEKLSALEGELAAKSTTDDNLQTQQETIASLQTHLDELNADIKRKHDVIEVLKRDLLDKNIIQKQLLEKEEEAEELKEKLRKAQESEENLVKEMQELKTQLEADLALSRKSKDEVDKDLQDLKDAFETQSQLVVKLESEIEILQKELYNTRNNSESGSDELNELSRVLNKTLQQKEELEVMVKQLEDEISTVLAENEKAAREQLNNSKLEMQALNDILTELENQLSTTERQRDESLQRSDELTKLLEQKDADYKKATADLELALAELQREYTQSKQADEEKISHLEEDITQVKSELAGAKAVEEKQTAVIHELEEQLGSAEEKHSMVVAELEEQLRSVTSILENESASNSSTVEQLQASIENTRLELENARVAERAQTERVNELETKLAEAELKSKQAEEIFASDEDPYNTILQISMQHDQTKHLLEQRDLDVLSLKEDLSKVQTELEQAQASEALQVELVKSLEEQMKQIELELAQHKSSTQPNGSNALLTERINVLEAENEGLEQANRTLFEERGKLDQKVESLIQQLQASGSEGNSTAAMLAELNLKINSLENELVDKKQKAQQDSLEMEREIGRLLVENERLDRELKDRSEIHTKGGHESWDSGYVSLPSATIQDGASHNILNDNTIPAKVQATITQQNVLIKSLQEKIADLERRNAQKVVSAPTVNMQGTEIDAMVNAARTRPRTRSRSSSFSSDIVKRTGLRPAEVQKLQKKIAKLEGESVQNSQLVSELENEVTEYERELRTAKQQLDTLRKEKTESSEAVKKLRLQLENALTELEKAKSVQEEKRELQNCFEEERKAREEERKAKEKAERARLLLESRMEELIAKRTKIISMNLPSQPPSPPSERYGNCRDCGRARTIFNWCHACESQWFQENFSTWTSGNEQIDAIVRASQENAKQGGDFLEWIPFDQFELITYHERGGFGAVYKAIWLEGPRSVWDEISLEWRRLGPTKVALKRLDNSCGMSKEFLKKMSKNQNALYNHNMVDTYGITRDMTGCYMFVMKFYEAGNLYDFIDKKGLELSWQKRVETIWGISEGLELLHRIDLIHGNLHGGNVLVDLNHVSNTVDARIADVGLNGPADSSLSNGVYGVLPYIAPEILLGQEYTKAADIYSFGVIMWSVAAAQRPFDDNPHNERLAYEICYKQRRPEEVDEIPKAYSRLMMECWDEDQSKRPSAAIVNKTIQSWIIEMTSRSELGRDFDEAQRFTDSLAQFEREVYDPVAGTHYVSRLLRFPNLRDRSLIEQLYVNEEQDYSSDEAVNNYGNNRQSAYPDI</sequence>
<feature type="domain" description="Protein kinase" evidence="10">
    <location>
        <begin position="2094"/>
        <end position="2369"/>
    </location>
</feature>
<dbReference type="InterPro" id="IPR001245">
    <property type="entry name" value="Ser-Thr/Tyr_kinase_cat_dom"/>
</dbReference>
<dbReference type="Gene3D" id="3.40.850.10">
    <property type="entry name" value="Kinesin motor domain"/>
    <property type="match status" value="1"/>
</dbReference>
<keyword evidence="4 7" id="KW-0547">Nucleotide-binding</keyword>
<evidence type="ECO:0000313" key="13">
    <source>
        <dbReference type="Proteomes" id="UP000789572"/>
    </source>
</evidence>
<evidence type="ECO:0000259" key="11">
    <source>
        <dbReference type="PROSITE" id="PS50067"/>
    </source>
</evidence>
<dbReference type="GO" id="GO:0051231">
    <property type="term" value="P:spindle elongation"/>
    <property type="evidence" value="ECO:0007669"/>
    <property type="project" value="TreeGrafter"/>
</dbReference>
<feature type="coiled-coil region" evidence="8">
    <location>
        <begin position="1895"/>
        <end position="2009"/>
    </location>
</feature>
<dbReference type="GO" id="GO:0005524">
    <property type="term" value="F:ATP binding"/>
    <property type="evidence" value="ECO:0007669"/>
    <property type="project" value="UniProtKB-UniRule"/>
</dbReference>
<evidence type="ECO:0000256" key="6">
    <source>
        <dbReference type="ARBA" id="ARBA00023054"/>
    </source>
</evidence>
<comment type="similarity">
    <text evidence="7">Belongs to the TRAFAC class myosin-kinesin ATPase superfamily. Kinesin family.</text>
</comment>
<dbReference type="InterPro" id="IPR036961">
    <property type="entry name" value="Kinesin_motor_dom_sf"/>
</dbReference>
<dbReference type="InterPro" id="IPR027417">
    <property type="entry name" value="P-loop_NTPase"/>
</dbReference>
<dbReference type="SUPFAM" id="SSF52540">
    <property type="entry name" value="P-loop containing nucleoside triphosphate hydrolases"/>
    <property type="match status" value="1"/>
</dbReference>
<evidence type="ECO:0000256" key="8">
    <source>
        <dbReference type="SAM" id="Coils"/>
    </source>
</evidence>
<protein>
    <submittedName>
        <fullName evidence="12">10754_t:CDS:1</fullName>
    </submittedName>
</protein>
<comment type="caution">
    <text evidence="12">The sequence shown here is derived from an EMBL/GenBank/DDBJ whole genome shotgun (WGS) entry which is preliminary data.</text>
</comment>
<dbReference type="PROSITE" id="PS50067">
    <property type="entry name" value="KINESIN_MOTOR_2"/>
    <property type="match status" value="1"/>
</dbReference>
<keyword evidence="6 8" id="KW-0175">Coiled coil</keyword>
<dbReference type="GO" id="GO:0005737">
    <property type="term" value="C:cytoplasm"/>
    <property type="evidence" value="ECO:0007669"/>
    <property type="project" value="UniProtKB-SubCell"/>
</dbReference>
<dbReference type="Pfam" id="PF00225">
    <property type="entry name" value="Kinesin"/>
    <property type="match status" value="1"/>
</dbReference>
<feature type="region of interest" description="Disordered" evidence="9">
    <location>
        <begin position="745"/>
        <end position="795"/>
    </location>
</feature>
<feature type="coiled-coil region" evidence="8">
    <location>
        <begin position="1815"/>
        <end position="1842"/>
    </location>
</feature>
<dbReference type="InterPro" id="IPR001752">
    <property type="entry name" value="Kinesin_motor_dom"/>
</dbReference>
<dbReference type="SUPFAM" id="SSF56112">
    <property type="entry name" value="Protein kinase-like (PK-like)"/>
    <property type="match status" value="1"/>
</dbReference>
<feature type="region of interest" description="Disordered" evidence="9">
    <location>
        <begin position="240"/>
        <end position="278"/>
    </location>
</feature>
<feature type="compositionally biased region" description="Polar residues" evidence="9">
    <location>
        <begin position="2439"/>
        <end position="2455"/>
    </location>
</feature>
<evidence type="ECO:0000256" key="3">
    <source>
        <dbReference type="ARBA" id="ARBA00022490"/>
    </source>
</evidence>
<dbReference type="Gene3D" id="1.10.510.10">
    <property type="entry name" value="Transferase(Phosphotransferase) domain 1"/>
    <property type="match status" value="1"/>
</dbReference>
<evidence type="ECO:0000256" key="7">
    <source>
        <dbReference type="PROSITE-ProRule" id="PRU00283"/>
    </source>
</evidence>
<dbReference type="GO" id="GO:0007052">
    <property type="term" value="P:mitotic spindle organization"/>
    <property type="evidence" value="ECO:0007669"/>
    <property type="project" value="TreeGrafter"/>
</dbReference>
<dbReference type="SMART" id="SM00129">
    <property type="entry name" value="KISc"/>
    <property type="match status" value="1"/>
</dbReference>
<dbReference type="InterPro" id="IPR000719">
    <property type="entry name" value="Prot_kinase_dom"/>
</dbReference>
<dbReference type="PANTHER" id="PTHR47969:SF15">
    <property type="entry name" value="CHROMOSOME-ASSOCIATED KINESIN KIF4A-RELATED"/>
    <property type="match status" value="1"/>
</dbReference>
<dbReference type="OrthoDB" id="3176171at2759"/>
<reference evidence="12" key="1">
    <citation type="submission" date="2021-06" db="EMBL/GenBank/DDBJ databases">
        <authorList>
            <person name="Kallberg Y."/>
            <person name="Tangrot J."/>
            <person name="Rosling A."/>
        </authorList>
    </citation>
    <scope>NUCLEOTIDE SEQUENCE</scope>
    <source>
        <strain evidence="12">IA702</strain>
    </source>
</reference>
<feature type="region of interest" description="Disordered" evidence="9">
    <location>
        <begin position="850"/>
        <end position="877"/>
    </location>
</feature>
<evidence type="ECO:0000256" key="5">
    <source>
        <dbReference type="ARBA" id="ARBA00022840"/>
    </source>
</evidence>
<evidence type="ECO:0000256" key="4">
    <source>
        <dbReference type="ARBA" id="ARBA00022741"/>
    </source>
</evidence>
<feature type="region of interest" description="Disordered" evidence="9">
    <location>
        <begin position="2435"/>
        <end position="2455"/>
    </location>
</feature>